<evidence type="ECO:0000256" key="3">
    <source>
        <dbReference type="PROSITE-ProRule" id="PRU00284"/>
    </source>
</evidence>
<comment type="caution">
    <text evidence="6">The sequence shown here is derived from an EMBL/GenBank/DDBJ whole genome shotgun (WGS) entry which is preliminary data.</text>
</comment>
<comment type="similarity">
    <text evidence="2">Belongs to the methyl-accepting chemotaxis (MCP) protein family.</text>
</comment>
<evidence type="ECO:0000256" key="1">
    <source>
        <dbReference type="ARBA" id="ARBA00023224"/>
    </source>
</evidence>
<dbReference type="PROSITE" id="PS50111">
    <property type="entry name" value="CHEMOTAXIS_TRANSDUC_2"/>
    <property type="match status" value="1"/>
</dbReference>
<gene>
    <name evidence="6" type="primary">mcpA</name>
    <name evidence="6" type="ORF">GAK35_02223</name>
</gene>
<dbReference type="GO" id="GO:0004888">
    <property type="term" value="F:transmembrane signaling receptor activity"/>
    <property type="evidence" value="ECO:0007669"/>
    <property type="project" value="InterPro"/>
</dbReference>
<dbReference type="GO" id="GO:0007165">
    <property type="term" value="P:signal transduction"/>
    <property type="evidence" value="ECO:0007669"/>
    <property type="project" value="UniProtKB-KW"/>
</dbReference>
<dbReference type="Proteomes" id="UP000462435">
    <property type="component" value="Unassembled WGS sequence"/>
</dbReference>
<evidence type="ECO:0000256" key="4">
    <source>
        <dbReference type="SAM" id="Coils"/>
    </source>
</evidence>
<dbReference type="Gene3D" id="1.10.287.950">
    <property type="entry name" value="Methyl-accepting chemotaxis protein"/>
    <property type="match status" value="1"/>
</dbReference>
<dbReference type="InterPro" id="IPR004089">
    <property type="entry name" value="MCPsignal_dom"/>
</dbReference>
<keyword evidence="1 3" id="KW-0807">Transducer</keyword>
<feature type="coiled-coil region" evidence="4">
    <location>
        <begin position="36"/>
        <end position="81"/>
    </location>
</feature>
<evidence type="ECO:0000259" key="5">
    <source>
        <dbReference type="PROSITE" id="PS50111"/>
    </source>
</evidence>
<evidence type="ECO:0000313" key="7">
    <source>
        <dbReference type="Proteomes" id="UP000462435"/>
    </source>
</evidence>
<dbReference type="PANTHER" id="PTHR32089">
    <property type="entry name" value="METHYL-ACCEPTING CHEMOTAXIS PROTEIN MCPB"/>
    <property type="match status" value="1"/>
</dbReference>
<sequence>MWNSILFLALGALLAGAPMAFLWNRQKARAARMIDLEQVEALKRSVQETLEEQQRDVAGHQQQLEEQRRDGERRVAEMHRESAEMMSRLTSQNSESMARVMENCDASQDTIAKLLGLIRTFERWHDDMNVLISHNREMHRKNDEFALIVNQVIIVALNASIEAARAGAHGRGFAVVAAEVRDLAQRAEKLSKSYRANLYQNDLITTTTFQDLQAGGKMIMGAVIGLDLINKKTRDALAEAA</sequence>
<dbReference type="EMBL" id="WNDX01000061">
    <property type="protein sequence ID" value="KAF1043369.1"/>
    <property type="molecule type" value="Genomic_DNA"/>
</dbReference>
<dbReference type="GO" id="GO:0006935">
    <property type="term" value="P:chemotaxis"/>
    <property type="evidence" value="ECO:0007669"/>
    <property type="project" value="InterPro"/>
</dbReference>
<protein>
    <submittedName>
        <fullName evidence="6">Methyl-accepting chemotaxis protein McpA</fullName>
    </submittedName>
</protein>
<dbReference type="Pfam" id="PF00015">
    <property type="entry name" value="MCPsignal"/>
    <property type="match status" value="1"/>
</dbReference>
<evidence type="ECO:0000313" key="6">
    <source>
        <dbReference type="EMBL" id="KAF1043369.1"/>
    </source>
</evidence>
<dbReference type="SUPFAM" id="SSF58104">
    <property type="entry name" value="Methyl-accepting chemotaxis protein (MCP) signaling domain"/>
    <property type="match status" value="1"/>
</dbReference>
<reference evidence="7" key="1">
    <citation type="journal article" date="2020" name="MBio">
        <title>Horizontal gene transfer to a defensive symbiont with a reduced genome amongst a multipartite beetle microbiome.</title>
        <authorList>
            <person name="Waterworth S.C."/>
            <person name="Florez L.V."/>
            <person name="Rees E.R."/>
            <person name="Hertweck C."/>
            <person name="Kaltenpoth M."/>
            <person name="Kwan J.C."/>
        </authorList>
    </citation>
    <scope>NUCLEOTIDE SEQUENCE [LARGE SCALE GENOMIC DNA]</scope>
</reference>
<keyword evidence="4" id="KW-0175">Coiled coil</keyword>
<evidence type="ECO:0000256" key="2">
    <source>
        <dbReference type="ARBA" id="ARBA00029447"/>
    </source>
</evidence>
<accession>A0A7V8FWI9</accession>
<organism evidence="6 7">
    <name type="scientific">Herbaspirillum frisingense</name>
    <dbReference type="NCBI Taxonomy" id="92645"/>
    <lineage>
        <taxon>Bacteria</taxon>
        <taxon>Pseudomonadati</taxon>
        <taxon>Pseudomonadota</taxon>
        <taxon>Betaproteobacteria</taxon>
        <taxon>Burkholderiales</taxon>
        <taxon>Oxalobacteraceae</taxon>
        <taxon>Herbaspirillum</taxon>
    </lineage>
</organism>
<dbReference type="InterPro" id="IPR004090">
    <property type="entry name" value="Chemotax_Me-accpt_rcpt"/>
</dbReference>
<dbReference type="PANTHER" id="PTHR32089:SF112">
    <property type="entry name" value="LYSOZYME-LIKE PROTEIN-RELATED"/>
    <property type="match status" value="1"/>
</dbReference>
<dbReference type="PRINTS" id="PR00260">
    <property type="entry name" value="CHEMTRNSDUCR"/>
</dbReference>
<name>A0A7V8FWI9_9BURK</name>
<feature type="domain" description="Methyl-accepting transducer" evidence="5">
    <location>
        <begin position="148"/>
        <end position="196"/>
    </location>
</feature>
<proteinExistence type="inferred from homology"/>
<dbReference type="GO" id="GO:0016020">
    <property type="term" value="C:membrane"/>
    <property type="evidence" value="ECO:0007669"/>
    <property type="project" value="InterPro"/>
</dbReference>
<dbReference type="AlphaFoldDB" id="A0A7V8FWI9"/>